<evidence type="ECO:0000313" key="1">
    <source>
        <dbReference type="EMBL" id="GIO32584.1"/>
    </source>
</evidence>
<dbReference type="EMBL" id="BORQ01000004">
    <property type="protein sequence ID" value="GIO32584.1"/>
    <property type="molecule type" value="Genomic_DNA"/>
</dbReference>
<accession>A0A919XH79</accession>
<comment type="caution">
    <text evidence="1">The sequence shown here is derived from an EMBL/GenBank/DDBJ whole genome shotgun (WGS) entry which is preliminary data.</text>
</comment>
<protein>
    <submittedName>
        <fullName evidence="1">Uncharacterized protein</fullName>
    </submittedName>
</protein>
<name>A0A919XH79_9BACL</name>
<dbReference type="Proteomes" id="UP000679779">
    <property type="component" value="Unassembled WGS sequence"/>
</dbReference>
<reference evidence="1" key="1">
    <citation type="submission" date="2021-03" db="EMBL/GenBank/DDBJ databases">
        <title>Antimicrobial resistance genes in bacteria isolated from Japanese honey, and their potential for conferring macrolide and lincosamide resistance in the American foulbrood pathogen Paenibacillus larvae.</title>
        <authorList>
            <person name="Okamoto M."/>
            <person name="Kumagai M."/>
            <person name="Kanamori H."/>
            <person name="Takamatsu D."/>
        </authorList>
    </citation>
    <scope>NUCLEOTIDE SEQUENCE</scope>
    <source>
        <strain evidence="1">J2TS6</strain>
    </source>
</reference>
<evidence type="ECO:0000313" key="2">
    <source>
        <dbReference type="Proteomes" id="UP000679779"/>
    </source>
</evidence>
<proteinExistence type="predicted"/>
<dbReference type="AlphaFoldDB" id="A0A919XH79"/>
<sequence length="53" mass="6028">MAKDAWNPDRKIGAALKKTCRMTGLMLLCWCVFFACSEAAMLAYDVIWKRLGE</sequence>
<organism evidence="1 2">
    <name type="scientific">Paenibacillus albilobatus</name>
    <dbReference type="NCBI Taxonomy" id="2716884"/>
    <lineage>
        <taxon>Bacteria</taxon>
        <taxon>Bacillati</taxon>
        <taxon>Bacillota</taxon>
        <taxon>Bacilli</taxon>
        <taxon>Bacillales</taxon>
        <taxon>Paenibacillaceae</taxon>
        <taxon>Paenibacillus</taxon>
    </lineage>
</organism>
<dbReference type="RefSeq" id="WP_160039474.1">
    <property type="nucleotide sequence ID" value="NZ_BORQ01000004.1"/>
</dbReference>
<gene>
    <name evidence="1" type="ORF">J2TS6_37250</name>
</gene>
<keyword evidence="2" id="KW-1185">Reference proteome</keyword>